<protein>
    <recommendedName>
        <fullName evidence="4">Flagellar motor switch protein FliG</fullName>
    </recommendedName>
</protein>
<dbReference type="PANTHER" id="PTHR30534:SF0">
    <property type="entry name" value="FLAGELLAR MOTOR SWITCH PROTEIN FLIG"/>
    <property type="match status" value="1"/>
</dbReference>
<dbReference type="InterPro" id="IPR028263">
    <property type="entry name" value="FliG_N"/>
</dbReference>
<dbReference type="Proteomes" id="UP000254817">
    <property type="component" value="Unassembled WGS sequence"/>
</dbReference>
<dbReference type="GO" id="GO:0009425">
    <property type="term" value="C:bacterial-type flagellum basal body"/>
    <property type="evidence" value="ECO:0007669"/>
    <property type="project" value="UniProtKB-SubCell"/>
</dbReference>
<comment type="similarity">
    <text evidence="3">Belongs to the FliG family.</text>
</comment>
<evidence type="ECO:0000256" key="5">
    <source>
        <dbReference type="ARBA" id="ARBA00022475"/>
    </source>
</evidence>
<dbReference type="EMBL" id="UGAW01000002">
    <property type="protein sequence ID" value="STI47145.1"/>
    <property type="molecule type" value="Genomic_DNA"/>
</dbReference>
<dbReference type="InterPro" id="IPR000090">
    <property type="entry name" value="Flg_Motor_Flig"/>
</dbReference>
<keyword evidence="8" id="KW-0472">Membrane</keyword>
<dbReference type="PRINTS" id="PR00954">
    <property type="entry name" value="FLGMOTORFLIG"/>
</dbReference>
<evidence type="ECO:0000313" key="12">
    <source>
        <dbReference type="EMBL" id="STI47145.1"/>
    </source>
</evidence>
<keyword evidence="9" id="KW-0975">Bacterial flagellum</keyword>
<comment type="function">
    <text evidence="10">FliG is one of three proteins (FliG, FliN, FliM) that forms the rotor-mounted switch complex (C ring), located at the base of the basal body. This complex interacts with the CheY and CheZ chemotaxis proteins, in addition to contacting components of the motor that determine the direction of flagellar rotation.</text>
</comment>
<evidence type="ECO:0000256" key="3">
    <source>
        <dbReference type="ARBA" id="ARBA00010299"/>
    </source>
</evidence>
<dbReference type="Pfam" id="PF14842">
    <property type="entry name" value="FliG_N"/>
    <property type="match status" value="1"/>
</dbReference>
<dbReference type="GO" id="GO:0003774">
    <property type="term" value="F:cytoskeletal motor activity"/>
    <property type="evidence" value="ECO:0007669"/>
    <property type="project" value="InterPro"/>
</dbReference>
<proteinExistence type="inferred from homology"/>
<evidence type="ECO:0000256" key="6">
    <source>
        <dbReference type="ARBA" id="ARBA00022500"/>
    </source>
</evidence>
<evidence type="ECO:0000256" key="4">
    <source>
        <dbReference type="ARBA" id="ARBA00021870"/>
    </source>
</evidence>
<evidence type="ECO:0000256" key="7">
    <source>
        <dbReference type="ARBA" id="ARBA00022779"/>
    </source>
</evidence>
<evidence type="ECO:0000256" key="9">
    <source>
        <dbReference type="ARBA" id="ARBA00023143"/>
    </source>
</evidence>
<keyword evidence="7" id="KW-0283">Flagellar rotation</keyword>
<evidence type="ECO:0000259" key="11">
    <source>
        <dbReference type="Pfam" id="PF14842"/>
    </source>
</evidence>
<dbReference type="InterPro" id="IPR011002">
    <property type="entry name" value="FliG_a-hlx"/>
</dbReference>
<dbReference type="GO" id="GO:0006935">
    <property type="term" value="P:chemotaxis"/>
    <property type="evidence" value="ECO:0007669"/>
    <property type="project" value="UniProtKB-KW"/>
</dbReference>
<accession>A0A376SAP0</accession>
<name>A0A376SAP0_ECOLX</name>
<comment type="subcellular location">
    <subcellularLocation>
        <location evidence="1">Bacterial flagellum basal body</location>
    </subcellularLocation>
    <subcellularLocation>
        <location evidence="2">Cell inner membrane</location>
        <topology evidence="2">Peripheral membrane protein</topology>
        <orientation evidence="2">Cytoplasmic side</orientation>
    </subcellularLocation>
</comment>
<evidence type="ECO:0000256" key="1">
    <source>
        <dbReference type="ARBA" id="ARBA00004117"/>
    </source>
</evidence>
<keyword evidence="5" id="KW-1003">Cell membrane</keyword>
<dbReference type="Gene3D" id="1.10.220.30">
    <property type="match status" value="1"/>
</dbReference>
<evidence type="ECO:0000313" key="13">
    <source>
        <dbReference type="Proteomes" id="UP000254817"/>
    </source>
</evidence>
<evidence type="ECO:0000256" key="10">
    <source>
        <dbReference type="ARBA" id="ARBA00025598"/>
    </source>
</evidence>
<dbReference type="AlphaFoldDB" id="A0A376SAP0"/>
<evidence type="ECO:0000256" key="2">
    <source>
        <dbReference type="ARBA" id="ARBA00004515"/>
    </source>
</evidence>
<keyword evidence="12" id="KW-0966">Cell projection</keyword>
<gene>
    <name evidence="12" type="primary">fliG</name>
    <name evidence="12" type="ORF">NCTC11112_06340</name>
</gene>
<dbReference type="SUPFAM" id="SSF48029">
    <property type="entry name" value="FliG"/>
    <property type="match status" value="1"/>
</dbReference>
<organism evidence="12 13">
    <name type="scientific">Escherichia coli</name>
    <dbReference type="NCBI Taxonomy" id="562"/>
    <lineage>
        <taxon>Bacteria</taxon>
        <taxon>Pseudomonadati</taxon>
        <taxon>Pseudomonadota</taxon>
        <taxon>Gammaproteobacteria</taxon>
        <taxon>Enterobacterales</taxon>
        <taxon>Enterobacteriaceae</taxon>
        <taxon>Escherichia</taxon>
    </lineage>
</organism>
<dbReference type="PANTHER" id="PTHR30534">
    <property type="entry name" value="FLAGELLAR MOTOR SWITCH PROTEIN FLIG"/>
    <property type="match status" value="1"/>
</dbReference>
<dbReference type="GO" id="GO:0005886">
    <property type="term" value="C:plasma membrane"/>
    <property type="evidence" value="ECO:0007669"/>
    <property type="project" value="UniProtKB-SubCell"/>
</dbReference>
<keyword evidence="12" id="KW-0282">Flagellum</keyword>
<reference evidence="12 13" key="1">
    <citation type="submission" date="2018-06" db="EMBL/GenBank/DDBJ databases">
        <authorList>
            <consortium name="Pathogen Informatics"/>
            <person name="Doyle S."/>
        </authorList>
    </citation>
    <scope>NUCLEOTIDE SEQUENCE [LARGE SCALE GENOMIC DNA]</scope>
    <source>
        <strain evidence="12 13">NCTC11112</strain>
    </source>
</reference>
<feature type="domain" description="Flagellar motor switch protein FliG N-terminal" evidence="11">
    <location>
        <begin position="3"/>
        <end position="65"/>
    </location>
</feature>
<dbReference type="GO" id="GO:0071973">
    <property type="term" value="P:bacterial-type flagellum-dependent cell motility"/>
    <property type="evidence" value="ECO:0007669"/>
    <property type="project" value="InterPro"/>
</dbReference>
<evidence type="ECO:0000256" key="8">
    <source>
        <dbReference type="ARBA" id="ARBA00023136"/>
    </source>
</evidence>
<keyword evidence="6" id="KW-0145">Chemotaxis</keyword>
<keyword evidence="12" id="KW-0969">Cilium</keyword>
<sequence>MSNLTGTDKSVILLMTIGEDRAAEVFKHLSQREVQTLSAAMANVTQISNKQLTDVLAEFEQEAETVCRTEYQRQRLSAFGIGQSSG</sequence>